<evidence type="ECO:0000313" key="3">
    <source>
        <dbReference type="Proteomes" id="UP000499080"/>
    </source>
</evidence>
<comment type="caution">
    <text evidence="2">The sequence shown here is derived from an EMBL/GenBank/DDBJ whole genome shotgun (WGS) entry which is preliminary data.</text>
</comment>
<evidence type="ECO:0000256" key="1">
    <source>
        <dbReference type="SAM" id="MobiDB-lite"/>
    </source>
</evidence>
<accession>A0A4Y2H429</accession>
<dbReference type="EMBL" id="BGPR01101260">
    <property type="protein sequence ID" value="GBM59074.1"/>
    <property type="molecule type" value="Genomic_DNA"/>
</dbReference>
<evidence type="ECO:0000313" key="2">
    <source>
        <dbReference type="EMBL" id="GBM59074.1"/>
    </source>
</evidence>
<name>A0A4Y2H429_ARAVE</name>
<proteinExistence type="predicted"/>
<dbReference type="AlphaFoldDB" id="A0A4Y2H429"/>
<feature type="region of interest" description="Disordered" evidence="1">
    <location>
        <begin position="27"/>
        <end position="81"/>
    </location>
</feature>
<feature type="non-terminal residue" evidence="2">
    <location>
        <position position="1"/>
    </location>
</feature>
<organism evidence="2 3">
    <name type="scientific">Araneus ventricosus</name>
    <name type="common">Orbweaver spider</name>
    <name type="synonym">Epeira ventricosa</name>
    <dbReference type="NCBI Taxonomy" id="182803"/>
    <lineage>
        <taxon>Eukaryota</taxon>
        <taxon>Metazoa</taxon>
        <taxon>Ecdysozoa</taxon>
        <taxon>Arthropoda</taxon>
        <taxon>Chelicerata</taxon>
        <taxon>Arachnida</taxon>
        <taxon>Araneae</taxon>
        <taxon>Araneomorphae</taxon>
        <taxon>Entelegynae</taxon>
        <taxon>Araneoidea</taxon>
        <taxon>Araneidae</taxon>
        <taxon>Araneus</taxon>
    </lineage>
</organism>
<sequence>RGGSEIGPAKFPDVAFRRSMIKFSRTLDMKSDSSQQERSSSWTGNPRRFESVKTWPSESGSWPGKGGQYGSCPSAVKKKAF</sequence>
<reference evidence="2 3" key="1">
    <citation type="journal article" date="2019" name="Sci. Rep.">
        <title>Orb-weaving spider Araneus ventricosus genome elucidates the spidroin gene catalogue.</title>
        <authorList>
            <person name="Kono N."/>
            <person name="Nakamura H."/>
            <person name="Ohtoshi R."/>
            <person name="Moran D.A.P."/>
            <person name="Shinohara A."/>
            <person name="Yoshida Y."/>
            <person name="Fujiwara M."/>
            <person name="Mori M."/>
            <person name="Tomita M."/>
            <person name="Arakawa K."/>
        </authorList>
    </citation>
    <scope>NUCLEOTIDE SEQUENCE [LARGE SCALE GENOMIC DNA]</scope>
</reference>
<feature type="compositionally biased region" description="Low complexity" evidence="1">
    <location>
        <begin position="32"/>
        <end position="41"/>
    </location>
</feature>
<dbReference type="Proteomes" id="UP000499080">
    <property type="component" value="Unassembled WGS sequence"/>
</dbReference>
<gene>
    <name evidence="2" type="ORF">AVEN_241620_1</name>
</gene>
<protein>
    <submittedName>
        <fullName evidence="2">Uncharacterized protein</fullName>
    </submittedName>
</protein>
<keyword evidence="3" id="KW-1185">Reference proteome</keyword>